<accession>A0A5B7CWJ3</accession>
<keyword evidence="2" id="KW-1185">Reference proteome</keyword>
<reference evidence="1 2" key="1">
    <citation type="submission" date="2019-05" db="EMBL/GenBank/DDBJ databases">
        <title>Another draft genome of Portunus trituberculatus and its Hox gene families provides insights of decapod evolution.</title>
        <authorList>
            <person name="Jeong J.-H."/>
            <person name="Song I."/>
            <person name="Kim S."/>
            <person name="Choi T."/>
            <person name="Kim D."/>
            <person name="Ryu S."/>
            <person name="Kim W."/>
        </authorList>
    </citation>
    <scope>NUCLEOTIDE SEQUENCE [LARGE SCALE GENOMIC DNA]</scope>
    <source>
        <tissue evidence="1">Muscle</tissue>
    </source>
</reference>
<name>A0A5B7CWJ3_PORTR</name>
<comment type="caution">
    <text evidence="1">The sequence shown here is derived from an EMBL/GenBank/DDBJ whole genome shotgun (WGS) entry which is preliminary data.</text>
</comment>
<evidence type="ECO:0000313" key="2">
    <source>
        <dbReference type="Proteomes" id="UP000324222"/>
    </source>
</evidence>
<protein>
    <submittedName>
        <fullName evidence="1">Uncharacterized protein</fullName>
    </submittedName>
</protein>
<dbReference type="AlphaFoldDB" id="A0A5B7CWJ3"/>
<gene>
    <name evidence="1" type="ORF">E2C01_005392</name>
</gene>
<proteinExistence type="predicted"/>
<dbReference type="EMBL" id="VSRR010000231">
    <property type="protein sequence ID" value="MPC12686.1"/>
    <property type="molecule type" value="Genomic_DNA"/>
</dbReference>
<sequence length="97" mass="10253">MGQLECPPGGLGEVRWWGLGAGRGRAAVVSFLVSVKTVAVCAAGGSTVCGAERGKAVTVYKWWVVRASVSAYFPGPGGVFEPCRVALVAFVFTWEWM</sequence>
<organism evidence="1 2">
    <name type="scientific">Portunus trituberculatus</name>
    <name type="common">Swimming crab</name>
    <name type="synonym">Neptunus trituberculatus</name>
    <dbReference type="NCBI Taxonomy" id="210409"/>
    <lineage>
        <taxon>Eukaryota</taxon>
        <taxon>Metazoa</taxon>
        <taxon>Ecdysozoa</taxon>
        <taxon>Arthropoda</taxon>
        <taxon>Crustacea</taxon>
        <taxon>Multicrustacea</taxon>
        <taxon>Malacostraca</taxon>
        <taxon>Eumalacostraca</taxon>
        <taxon>Eucarida</taxon>
        <taxon>Decapoda</taxon>
        <taxon>Pleocyemata</taxon>
        <taxon>Brachyura</taxon>
        <taxon>Eubrachyura</taxon>
        <taxon>Portunoidea</taxon>
        <taxon>Portunidae</taxon>
        <taxon>Portuninae</taxon>
        <taxon>Portunus</taxon>
    </lineage>
</organism>
<dbReference type="Proteomes" id="UP000324222">
    <property type="component" value="Unassembled WGS sequence"/>
</dbReference>
<evidence type="ECO:0000313" key="1">
    <source>
        <dbReference type="EMBL" id="MPC12686.1"/>
    </source>
</evidence>